<dbReference type="InterPro" id="IPR002645">
    <property type="entry name" value="STAS_dom"/>
</dbReference>
<dbReference type="InterPro" id="IPR036513">
    <property type="entry name" value="STAS_dom_sf"/>
</dbReference>
<dbReference type="Proteomes" id="UP000515563">
    <property type="component" value="Chromosome"/>
</dbReference>
<reference evidence="3" key="1">
    <citation type="submission" date="2019-09" db="EMBL/GenBank/DDBJ databases">
        <title>Antimicrobial potential of Antarctic Bacteria.</title>
        <authorList>
            <person name="Benaud N."/>
            <person name="Edwards R.J."/>
            <person name="Ferrari B.C."/>
        </authorList>
    </citation>
    <scope>NUCLEOTIDE SEQUENCE [LARGE SCALE GENOMIC DNA]</scope>
    <source>
        <strain evidence="3">SPB151</strain>
    </source>
</reference>
<dbReference type="Gene3D" id="3.30.750.24">
    <property type="entry name" value="STAS domain"/>
    <property type="match status" value="1"/>
</dbReference>
<gene>
    <name evidence="2" type="ORF">F1D05_30195</name>
</gene>
<reference evidence="2 3" key="2">
    <citation type="journal article" date="2020" name="Microbiol. Resour. Announc.">
        <title>Antarctic desert soil bacteria exhibit high novel natural product potential, evaluated through long-read genome sequencing and comparative genomics.</title>
        <authorList>
            <person name="Benaud N."/>
            <person name="Edwards R.J."/>
            <person name="Amos T.G."/>
            <person name="D'Agostino P.M."/>
            <person name="Gutierrez-Chavez C."/>
            <person name="Montgomery K."/>
            <person name="Nicetic I."/>
            <person name="Ferrari B.C."/>
        </authorList>
    </citation>
    <scope>NUCLEOTIDE SEQUENCE [LARGE SCALE GENOMIC DNA]</scope>
    <source>
        <strain evidence="2 3">SPB151</strain>
    </source>
</reference>
<dbReference type="EMBL" id="CP043661">
    <property type="protein sequence ID" value="QNE21415.1"/>
    <property type="molecule type" value="Genomic_DNA"/>
</dbReference>
<proteinExistence type="predicted"/>
<keyword evidence="3" id="KW-1185">Reference proteome</keyword>
<dbReference type="RefSeq" id="WP_185443816.1">
    <property type="nucleotide sequence ID" value="NZ_CP043661.1"/>
</dbReference>
<protein>
    <recommendedName>
        <fullName evidence="1">STAS domain-containing protein</fullName>
    </recommendedName>
</protein>
<dbReference type="SUPFAM" id="SSF52091">
    <property type="entry name" value="SpoIIaa-like"/>
    <property type="match status" value="1"/>
</dbReference>
<evidence type="ECO:0000313" key="2">
    <source>
        <dbReference type="EMBL" id="QNE21415.1"/>
    </source>
</evidence>
<accession>A0A7G6X5A0</accession>
<dbReference type="KEGG" id="kqi:F1D05_30195"/>
<feature type="domain" description="STAS" evidence="1">
    <location>
        <begin position="20"/>
        <end position="114"/>
    </location>
</feature>
<evidence type="ECO:0000259" key="1">
    <source>
        <dbReference type="PROSITE" id="PS50801"/>
    </source>
</evidence>
<organism evidence="2 3">
    <name type="scientific">Kribbella qitaiheensis</name>
    <dbReference type="NCBI Taxonomy" id="1544730"/>
    <lineage>
        <taxon>Bacteria</taxon>
        <taxon>Bacillati</taxon>
        <taxon>Actinomycetota</taxon>
        <taxon>Actinomycetes</taxon>
        <taxon>Propionibacteriales</taxon>
        <taxon>Kribbellaceae</taxon>
        <taxon>Kribbella</taxon>
    </lineage>
</organism>
<name>A0A7G6X5A0_9ACTN</name>
<dbReference type="AlphaFoldDB" id="A0A7G6X5A0"/>
<evidence type="ECO:0000313" key="3">
    <source>
        <dbReference type="Proteomes" id="UP000515563"/>
    </source>
</evidence>
<dbReference type="PROSITE" id="PS50801">
    <property type="entry name" value="STAS"/>
    <property type="match status" value="1"/>
</dbReference>
<sequence>MTRVGVESRRFVVVAPSFAEQVRVEVADGYVRVVVTGPLDADAAATAREMLLETGELRVRAIVLDLDLVDRLDDRQALIHLLDLAERRCWSARCGLQVTAKHPDVVEALAAAGL</sequence>